<organism evidence="5 6">
    <name type="scientific">Henriciella barbarensis</name>
    <dbReference type="NCBI Taxonomy" id="86342"/>
    <lineage>
        <taxon>Bacteria</taxon>
        <taxon>Pseudomonadati</taxon>
        <taxon>Pseudomonadota</taxon>
        <taxon>Alphaproteobacteria</taxon>
        <taxon>Hyphomonadales</taxon>
        <taxon>Hyphomonadaceae</taxon>
        <taxon>Henriciella</taxon>
    </lineage>
</organism>
<reference evidence="5 6" key="1">
    <citation type="submission" date="2018-08" db="EMBL/GenBank/DDBJ databases">
        <title>Henriciella mobilis sp. nov., isolated from seawater.</title>
        <authorList>
            <person name="Cheng H."/>
            <person name="Wu Y.-H."/>
            <person name="Xu X.-W."/>
            <person name="Guo L.-L."/>
        </authorList>
    </citation>
    <scope>NUCLEOTIDE SEQUENCE [LARGE SCALE GENOMIC DNA]</scope>
    <source>
        <strain evidence="5 6">CCUG66934</strain>
    </source>
</reference>
<evidence type="ECO:0000313" key="5">
    <source>
        <dbReference type="EMBL" id="RIJ26055.1"/>
    </source>
</evidence>
<name>A0A399R7E2_9PROT</name>
<dbReference type="RefSeq" id="WP_119378404.1">
    <property type="nucleotide sequence ID" value="NZ_QWGB01000004.1"/>
</dbReference>
<sequence length="295" mass="33563">MKYEQTLFLADNWKDYALLDSGDGMKLERFASQTVIRPDPQAFWRPNKPVDTWKADAWFDAKAGDDERGEWRRLSPKAPDTWPMEWNGIRFEARRTPFRHMGVFQEHAVHWAFAQEQLKKTSRPAKVLNLFGYTGLMSLACAQAGAEVVHLDASPKSNGFGKDAQSLSALDDRTIRWIADDAMKFVAREQRRGNQYDAIILDPPKFGRGTKNETWRFEEDLPELLDGVASLLVEKPLFVILTAYAVRLSHIALAQALGDRMEGFGGRIEMGEMALPEEKTGRMLPTSICARWRAD</sequence>
<evidence type="ECO:0000256" key="2">
    <source>
        <dbReference type="ARBA" id="ARBA00022679"/>
    </source>
</evidence>
<evidence type="ECO:0000256" key="1">
    <source>
        <dbReference type="ARBA" id="ARBA00022603"/>
    </source>
</evidence>
<evidence type="ECO:0000256" key="3">
    <source>
        <dbReference type="ARBA" id="ARBA00022691"/>
    </source>
</evidence>
<accession>A0A399R7E2</accession>
<keyword evidence="6" id="KW-1185">Reference proteome</keyword>
<comment type="caution">
    <text evidence="5">The sequence shown here is derived from an EMBL/GenBank/DDBJ whole genome shotgun (WGS) entry which is preliminary data.</text>
</comment>
<dbReference type="InterPro" id="IPR019614">
    <property type="entry name" value="SAM-dep_methyl-trfase"/>
</dbReference>
<dbReference type="PANTHER" id="PTHR43042:SF2">
    <property type="entry name" value="SAM-DEPENDENT METHYLTRANSFERASE"/>
    <property type="match status" value="1"/>
</dbReference>
<protein>
    <submittedName>
        <fullName evidence="5">Class I SAM-dependent rRNA methyltransferase</fullName>
    </submittedName>
</protein>
<keyword evidence="2 5" id="KW-0808">Transferase</keyword>
<gene>
    <name evidence="5" type="ORF">D1224_02770</name>
</gene>
<dbReference type="InterPro" id="IPR013780">
    <property type="entry name" value="Glyco_hydro_b"/>
</dbReference>
<dbReference type="InterPro" id="IPR029063">
    <property type="entry name" value="SAM-dependent_MTases_sf"/>
</dbReference>
<dbReference type="OrthoDB" id="9805492at2"/>
<feature type="domain" description="S-adenosylmethionine-dependent methyltransferase" evidence="4">
    <location>
        <begin position="67"/>
        <end position="231"/>
    </location>
</feature>
<dbReference type="Gene3D" id="3.40.50.150">
    <property type="entry name" value="Vaccinia Virus protein VP39"/>
    <property type="match status" value="1"/>
</dbReference>
<evidence type="ECO:0000259" key="4">
    <source>
        <dbReference type="Pfam" id="PF10672"/>
    </source>
</evidence>
<evidence type="ECO:0000313" key="6">
    <source>
        <dbReference type="Proteomes" id="UP000265431"/>
    </source>
</evidence>
<dbReference type="GO" id="GO:0008168">
    <property type="term" value="F:methyltransferase activity"/>
    <property type="evidence" value="ECO:0007669"/>
    <property type="project" value="UniProtKB-KW"/>
</dbReference>
<dbReference type="Gene3D" id="2.60.40.1180">
    <property type="entry name" value="Golgi alpha-mannosidase II"/>
    <property type="match status" value="1"/>
</dbReference>
<keyword evidence="3" id="KW-0949">S-adenosyl-L-methionine</keyword>
<dbReference type="AlphaFoldDB" id="A0A399R7E2"/>
<keyword evidence="1 5" id="KW-0489">Methyltransferase</keyword>
<dbReference type="EMBL" id="QWGB01000004">
    <property type="protein sequence ID" value="RIJ26055.1"/>
    <property type="molecule type" value="Genomic_DNA"/>
</dbReference>
<proteinExistence type="predicted"/>
<dbReference type="SUPFAM" id="SSF53335">
    <property type="entry name" value="S-adenosyl-L-methionine-dependent methyltransferases"/>
    <property type="match status" value="1"/>
</dbReference>
<dbReference type="Proteomes" id="UP000265431">
    <property type="component" value="Unassembled WGS sequence"/>
</dbReference>
<dbReference type="PANTHER" id="PTHR43042">
    <property type="entry name" value="SAM-DEPENDENT METHYLTRANSFERASE"/>
    <property type="match status" value="1"/>
</dbReference>
<dbReference type="Pfam" id="PF10672">
    <property type="entry name" value="Methyltrans_SAM"/>
    <property type="match status" value="1"/>
</dbReference>
<dbReference type="GO" id="GO:0032259">
    <property type="term" value="P:methylation"/>
    <property type="evidence" value="ECO:0007669"/>
    <property type="project" value="UniProtKB-KW"/>
</dbReference>
<dbReference type="CDD" id="cd02440">
    <property type="entry name" value="AdoMet_MTases"/>
    <property type="match status" value="1"/>
</dbReference>